<keyword evidence="2 7" id="KW-0813">Transport</keyword>
<dbReference type="InterPro" id="IPR039426">
    <property type="entry name" value="TonB-dep_rcpt-like"/>
</dbReference>
<dbReference type="SUPFAM" id="SSF49464">
    <property type="entry name" value="Carboxypeptidase regulatory domain-like"/>
    <property type="match status" value="1"/>
</dbReference>
<dbReference type="Proteomes" id="UP000316614">
    <property type="component" value="Chromosome"/>
</dbReference>
<name>A0A514CFX3_9BACT</name>
<keyword evidence="10" id="KW-1185">Reference proteome</keyword>
<evidence type="ECO:0000256" key="5">
    <source>
        <dbReference type="ARBA" id="ARBA00023136"/>
    </source>
</evidence>
<keyword evidence="5 7" id="KW-0472">Membrane</keyword>
<proteinExistence type="inferred from homology"/>
<dbReference type="InterPro" id="IPR036942">
    <property type="entry name" value="Beta-barrel_TonB_sf"/>
</dbReference>
<dbReference type="Gene3D" id="2.40.170.20">
    <property type="entry name" value="TonB-dependent receptor, beta-barrel domain"/>
    <property type="match status" value="1"/>
</dbReference>
<comment type="similarity">
    <text evidence="7">Belongs to the TonB-dependent receptor family.</text>
</comment>
<dbReference type="EMBL" id="CP041253">
    <property type="protein sequence ID" value="QDH78721.1"/>
    <property type="molecule type" value="Genomic_DNA"/>
</dbReference>
<dbReference type="PROSITE" id="PS52016">
    <property type="entry name" value="TONB_DEPENDENT_REC_3"/>
    <property type="match status" value="1"/>
</dbReference>
<dbReference type="SUPFAM" id="SSF56935">
    <property type="entry name" value="Porins"/>
    <property type="match status" value="1"/>
</dbReference>
<dbReference type="KEGG" id="echi:FKX85_06595"/>
<dbReference type="InterPro" id="IPR037066">
    <property type="entry name" value="Plug_dom_sf"/>
</dbReference>
<dbReference type="InterPro" id="IPR012910">
    <property type="entry name" value="Plug_dom"/>
</dbReference>
<dbReference type="NCBIfam" id="TIGR04057">
    <property type="entry name" value="SusC_RagA_signa"/>
    <property type="match status" value="1"/>
</dbReference>
<sequence length="1072" mass="119747">MVPKKTHLPLLNAKNMKKLLLCIWLLISIHESHGQDGQYRLHGRIKDAVTGSALPGATVQVKGTQTGTASDAEGFFTISGTGLSTLTFSFVGYRKQELEVDFDSAPEQVEILLMPGERDLEGVEVVSTGYRQLPLERATGSFVALDEELVNRKVSTNLIDRLEDVTPGLVFNRSAAEGDPISIRGRSTLFAETHPLVVIDNFPYDGPLENINPNDVESITVLRDAAAASIWGAQAGNGVIVITTKQGRKGTPRISLNANVTVAQQPDPFYRPRIASADMVDIEQRLFGEGYYGRYELSSNQTPLSPAVEALIAHRDGKISDGELEEKLGTLSLHDSRSDLERHYYRPEIRQQYSLGIRGGSEGYRYAFSAGYDRNRANIRGNSESRLTLMAKNSWRLFDDRLEIMAGISHIRTMDITGTELPSVYPYEALGDNNGVPLPVIRGYSSRFISSVRDDGLLDWRYYPLQEIGLLDGRDRFMDLRLNSRASYRILPGLKASLLHQYWQGDQTDYFRYPRKTFHVRDLVNQFTQVDGDGTRSFPVPKGDILDWGITENRSHHFRGQLDYARTFGEHEFSALAGFEAKDLSSNGRSARYYGYDDALGISQPVDYGTRYRTYYNPGRLSNILSGEAISGKTDRFVSYYLNLGYHFRDRFGLSLSARKDASNLFGVDANQKGVPLWSVGTSWTVSEEGFMDGTAMDYLKVRLSYGYNGNIDRSVTAYTTARYRGGNLNRITGLPMAQIINPPNPDLSWERIGILNLGLDFELWEGRLSGTVEAYRKEGTDLIGDSPVGASSGFLDFRGNFADTRTHGMDLELRSQNLTGDTFRWSTNLMVSTVSEKVTRYGYQSNVSTYLRYGDGGGPATPMEGRPLYAIYSYPWAGLDPDMGAPLGYVNGEKSDDYASITGNATMETVNYHGSARPTLFGALRNDIAYGNLSLSVNISFRSGYHYRRNSVDYNELLRGNVTHADYGIRWKRPGDEVMTHIPSLPDGLDTDRDNFYRYAGILVEKGDHIRLQDIRLGYRPQGLPLKNTEIYVYANNLGIIWKAAKDDPLDPDYRSAKPLGSISLGIRVDL</sequence>
<dbReference type="Gene3D" id="2.170.130.10">
    <property type="entry name" value="TonB-dependent receptor, plug domain"/>
    <property type="match status" value="1"/>
</dbReference>
<dbReference type="Gene3D" id="2.60.40.1120">
    <property type="entry name" value="Carboxypeptidase-like, regulatory domain"/>
    <property type="match status" value="1"/>
</dbReference>
<evidence type="ECO:0000313" key="9">
    <source>
        <dbReference type="EMBL" id="QDH78721.1"/>
    </source>
</evidence>
<reference evidence="9 10" key="1">
    <citation type="submission" date="2019-06" db="EMBL/GenBank/DDBJ databases">
        <title>Echinicola alkalisoli sp. nov. isolated from saline soil.</title>
        <authorList>
            <person name="Sun J.-Q."/>
            <person name="Xu L."/>
        </authorList>
    </citation>
    <scope>NUCLEOTIDE SEQUENCE [LARGE SCALE GENOMIC DNA]</scope>
    <source>
        <strain evidence="9 10">LN3S3</strain>
    </source>
</reference>
<evidence type="ECO:0000256" key="7">
    <source>
        <dbReference type="PROSITE-ProRule" id="PRU01360"/>
    </source>
</evidence>
<dbReference type="GO" id="GO:0009279">
    <property type="term" value="C:cell outer membrane"/>
    <property type="evidence" value="ECO:0007669"/>
    <property type="project" value="UniProtKB-SubCell"/>
</dbReference>
<evidence type="ECO:0000256" key="6">
    <source>
        <dbReference type="ARBA" id="ARBA00023237"/>
    </source>
</evidence>
<evidence type="ECO:0000259" key="8">
    <source>
        <dbReference type="Pfam" id="PF07715"/>
    </source>
</evidence>
<keyword evidence="6 7" id="KW-0998">Cell outer membrane</keyword>
<comment type="subcellular location">
    <subcellularLocation>
        <location evidence="1 7">Cell outer membrane</location>
        <topology evidence="1 7">Multi-pass membrane protein</topology>
    </subcellularLocation>
</comment>
<feature type="domain" description="TonB-dependent receptor plug" evidence="8">
    <location>
        <begin position="136"/>
        <end position="239"/>
    </location>
</feature>
<evidence type="ECO:0000256" key="2">
    <source>
        <dbReference type="ARBA" id="ARBA00022448"/>
    </source>
</evidence>
<dbReference type="Pfam" id="PF07715">
    <property type="entry name" value="Plug"/>
    <property type="match status" value="1"/>
</dbReference>
<evidence type="ECO:0000313" key="10">
    <source>
        <dbReference type="Proteomes" id="UP000316614"/>
    </source>
</evidence>
<accession>A0A514CFX3</accession>
<evidence type="ECO:0000256" key="3">
    <source>
        <dbReference type="ARBA" id="ARBA00022452"/>
    </source>
</evidence>
<protein>
    <submittedName>
        <fullName evidence="9">SusC/RagA family TonB-linked outer membrane protein</fullName>
    </submittedName>
</protein>
<dbReference type="InterPro" id="IPR008969">
    <property type="entry name" value="CarboxyPept-like_regulatory"/>
</dbReference>
<dbReference type="AlphaFoldDB" id="A0A514CFX3"/>
<evidence type="ECO:0000256" key="1">
    <source>
        <dbReference type="ARBA" id="ARBA00004571"/>
    </source>
</evidence>
<dbReference type="OrthoDB" id="9768177at2"/>
<dbReference type="InterPro" id="IPR023997">
    <property type="entry name" value="TonB-dep_OMP_SusC/RagA_CS"/>
</dbReference>
<keyword evidence="4 7" id="KW-0812">Transmembrane</keyword>
<evidence type="ECO:0000256" key="4">
    <source>
        <dbReference type="ARBA" id="ARBA00022692"/>
    </source>
</evidence>
<dbReference type="InterPro" id="IPR023996">
    <property type="entry name" value="TonB-dep_OMP_SusC/RagA"/>
</dbReference>
<gene>
    <name evidence="9" type="ORF">FKX85_06595</name>
</gene>
<organism evidence="9 10">
    <name type="scientific">Echinicola soli</name>
    <dbReference type="NCBI Taxonomy" id="2591634"/>
    <lineage>
        <taxon>Bacteria</taxon>
        <taxon>Pseudomonadati</taxon>
        <taxon>Bacteroidota</taxon>
        <taxon>Cytophagia</taxon>
        <taxon>Cytophagales</taxon>
        <taxon>Cyclobacteriaceae</taxon>
        <taxon>Echinicola</taxon>
    </lineage>
</organism>
<dbReference type="Pfam" id="PF13715">
    <property type="entry name" value="CarbopepD_reg_2"/>
    <property type="match status" value="1"/>
</dbReference>
<dbReference type="NCBIfam" id="TIGR04056">
    <property type="entry name" value="OMP_RagA_SusC"/>
    <property type="match status" value="1"/>
</dbReference>
<keyword evidence="3 7" id="KW-1134">Transmembrane beta strand</keyword>